<evidence type="ECO:0000256" key="3">
    <source>
        <dbReference type="ARBA" id="ARBA00022833"/>
    </source>
</evidence>
<dbReference type="AlphaFoldDB" id="A0AAE3N7K1"/>
<name>A0AAE3N7K1_9BURK</name>
<dbReference type="Proteomes" id="UP001212602">
    <property type="component" value="Unassembled WGS sequence"/>
</dbReference>
<reference evidence="6" key="1">
    <citation type="submission" date="2023-01" db="EMBL/GenBank/DDBJ databases">
        <title>Xenophilus mangrovi sp. nov., isolated from soil of Mangrove nature reserve.</title>
        <authorList>
            <person name="Xu S."/>
            <person name="Liu Z."/>
            <person name="Xu Y."/>
        </authorList>
    </citation>
    <scope>NUCLEOTIDE SEQUENCE</scope>
    <source>
        <strain evidence="6">YW8</strain>
    </source>
</reference>
<dbReference type="PANTHER" id="PTHR33337">
    <property type="entry name" value="GFA DOMAIN-CONTAINING PROTEIN"/>
    <property type="match status" value="1"/>
</dbReference>
<dbReference type="PROSITE" id="PS51891">
    <property type="entry name" value="CENP_V_GFA"/>
    <property type="match status" value="1"/>
</dbReference>
<gene>
    <name evidence="6" type="ORF">PGB34_06385</name>
</gene>
<protein>
    <submittedName>
        <fullName evidence="6">GFA family protein</fullName>
    </submittedName>
</protein>
<evidence type="ECO:0000259" key="5">
    <source>
        <dbReference type="PROSITE" id="PS51891"/>
    </source>
</evidence>
<dbReference type="SUPFAM" id="SSF51316">
    <property type="entry name" value="Mss4-like"/>
    <property type="match status" value="1"/>
</dbReference>
<comment type="caution">
    <text evidence="6">The sequence shown here is derived from an EMBL/GenBank/DDBJ whole genome shotgun (WGS) entry which is preliminary data.</text>
</comment>
<keyword evidence="3" id="KW-0862">Zinc</keyword>
<evidence type="ECO:0000313" key="6">
    <source>
        <dbReference type="EMBL" id="MDA7415989.1"/>
    </source>
</evidence>
<accession>A0AAE3N7K1</accession>
<dbReference type="PANTHER" id="PTHR33337:SF44">
    <property type="entry name" value="DUF636 DOMAIN PROTEIN (AFU_ORTHOLOGUE AFUA_1G09754)"/>
    <property type="match status" value="1"/>
</dbReference>
<feature type="domain" description="CENP-V/GFA" evidence="5">
    <location>
        <begin position="3"/>
        <end position="133"/>
    </location>
</feature>
<dbReference type="GO" id="GO:0046872">
    <property type="term" value="F:metal ion binding"/>
    <property type="evidence" value="ECO:0007669"/>
    <property type="project" value="UniProtKB-KW"/>
</dbReference>
<dbReference type="InterPro" id="IPR006913">
    <property type="entry name" value="CENP-V/GFA"/>
</dbReference>
<dbReference type="EMBL" id="JAQIPB010000002">
    <property type="protein sequence ID" value="MDA7415989.1"/>
    <property type="molecule type" value="Genomic_DNA"/>
</dbReference>
<organism evidence="6 7">
    <name type="scientific">Xenophilus arseniciresistens</name>
    <dbReference type="NCBI Taxonomy" id="1283306"/>
    <lineage>
        <taxon>Bacteria</taxon>
        <taxon>Pseudomonadati</taxon>
        <taxon>Pseudomonadota</taxon>
        <taxon>Betaproteobacteria</taxon>
        <taxon>Burkholderiales</taxon>
        <taxon>Comamonadaceae</taxon>
        <taxon>Xenophilus</taxon>
    </lineage>
</organism>
<dbReference type="GO" id="GO:0016846">
    <property type="term" value="F:carbon-sulfur lyase activity"/>
    <property type="evidence" value="ECO:0007669"/>
    <property type="project" value="InterPro"/>
</dbReference>
<dbReference type="Pfam" id="PF04828">
    <property type="entry name" value="GFA"/>
    <property type="match status" value="1"/>
</dbReference>
<keyword evidence="2" id="KW-0479">Metal-binding</keyword>
<dbReference type="InterPro" id="IPR011057">
    <property type="entry name" value="Mss4-like_sf"/>
</dbReference>
<proteinExistence type="inferred from homology"/>
<dbReference type="Gene3D" id="2.170.150.70">
    <property type="match status" value="1"/>
</dbReference>
<comment type="similarity">
    <text evidence="1">Belongs to the Gfa family.</text>
</comment>
<evidence type="ECO:0000256" key="1">
    <source>
        <dbReference type="ARBA" id="ARBA00005495"/>
    </source>
</evidence>
<evidence type="ECO:0000313" key="7">
    <source>
        <dbReference type="Proteomes" id="UP001212602"/>
    </source>
</evidence>
<sequence length="165" mass="18540">MHLEGSCHCGCVRFSVEAGEYLPFMRCYCSICRKTAGTGGYAINIGADHRTLKVMKGKRHLRIYQAQIADKKTGETRTSSGQRHFCGKCGTALWIWDPQWPDQVYPHASAIDTPLPKPPANCHVSLDSMASWVRVEGMAGDERYETFPAFSLKEWHERRVGNHPG</sequence>
<evidence type="ECO:0000256" key="2">
    <source>
        <dbReference type="ARBA" id="ARBA00022723"/>
    </source>
</evidence>
<keyword evidence="4" id="KW-0456">Lyase</keyword>
<keyword evidence="7" id="KW-1185">Reference proteome</keyword>
<evidence type="ECO:0000256" key="4">
    <source>
        <dbReference type="ARBA" id="ARBA00023239"/>
    </source>
</evidence>